<name>E6PUX0_9ZZZZ</name>
<keyword evidence="1" id="KW-0812">Transmembrane</keyword>
<evidence type="ECO:0000259" key="2">
    <source>
        <dbReference type="PROSITE" id="PS50006"/>
    </source>
</evidence>
<evidence type="ECO:0000256" key="1">
    <source>
        <dbReference type="SAM" id="Phobius"/>
    </source>
</evidence>
<feature type="transmembrane region" description="Helical" evidence="1">
    <location>
        <begin position="681"/>
        <end position="705"/>
    </location>
</feature>
<dbReference type="EMBL" id="CABM01000060">
    <property type="protein sequence ID" value="CBH98727.1"/>
    <property type="molecule type" value="Genomic_DNA"/>
</dbReference>
<reference evidence="3" key="1">
    <citation type="submission" date="2009-10" db="EMBL/GenBank/DDBJ databases">
        <title>Diversity of trophic interactions inside an arsenic-rich microbial ecosystem.</title>
        <authorList>
            <person name="Bertin P.N."/>
            <person name="Heinrich-Salmeron A."/>
            <person name="Pelletier E."/>
            <person name="Goulhen-Chollet F."/>
            <person name="Arsene-Ploetze F."/>
            <person name="Gallien S."/>
            <person name="Calteau A."/>
            <person name="Vallenet D."/>
            <person name="Casiot C."/>
            <person name="Chane-Woon-Ming B."/>
            <person name="Giloteaux L."/>
            <person name="Barakat M."/>
            <person name="Bonnefoy V."/>
            <person name="Bruneel O."/>
            <person name="Chandler M."/>
            <person name="Cleiss J."/>
            <person name="Duran R."/>
            <person name="Elbaz-Poulichet F."/>
            <person name="Fonknechten N."/>
            <person name="Lauga B."/>
            <person name="Mornico D."/>
            <person name="Ortet P."/>
            <person name="Schaeffer C."/>
            <person name="Siguier P."/>
            <person name="Alexander Thil Smith A."/>
            <person name="Van Dorsselaer A."/>
            <person name="Weissenbach J."/>
            <person name="Medigue C."/>
            <person name="Le Paslier D."/>
        </authorList>
    </citation>
    <scope>NUCLEOTIDE SEQUENCE</scope>
</reference>
<feature type="transmembrane region" description="Helical" evidence="1">
    <location>
        <begin position="422"/>
        <end position="441"/>
    </location>
</feature>
<dbReference type="PIRSF" id="PIRSF015380">
    <property type="entry name" value="Site-sp_rcmb"/>
    <property type="match status" value="1"/>
</dbReference>
<keyword evidence="1" id="KW-0472">Membrane</keyword>
<evidence type="ECO:0000313" key="3">
    <source>
        <dbReference type="EMBL" id="CBH98727.1"/>
    </source>
</evidence>
<dbReference type="PROSITE" id="PS50006">
    <property type="entry name" value="FHA_DOMAIN"/>
    <property type="match status" value="1"/>
</dbReference>
<feature type="domain" description="FHA" evidence="2">
    <location>
        <begin position="346"/>
        <end position="404"/>
    </location>
</feature>
<gene>
    <name evidence="3" type="ORF">CARN2_4209</name>
</gene>
<accession>E6PUX0</accession>
<sequence length="752" mass="81685">MAASPGSSAHDQLRALLRQAQSQLAASRPERHLWLIALLDWVRDGPQPHLLLPLLSAEQLATQPAAVWRVQALLDMLDADPATRAEVSAVLQRFVLHNDATALLADFGFTPRPAFWSEFAERLRVKLLPTTPDTNDLAALFSLMFGAPDDAVWLQALPDALLQRLTALFVRQHAQRAALATVDEIAEAATLDEAGEAPSARAPALAPDAPALPDTGQHWRGEIVEAITYSVSQIRAAGFSPQLRRRMRAASDAVQDIVTPFRQLASAWEALQPQLLAPASAAASAAVQTSPFAAPEGEETPHDKGALLQALTYFRTLLDACAQAVRTVPEHLEDHGVSVAIVFDAWQLGRRIARVETLLACLLGPDVEREHARMLADFARICRERRSIRALLARNFSLLSRKIAERHAETGEHYITRNGREYAGMLWAAAGGGLVMGFTTWGKLGILGLHLPLIPTGFWVGLNYAASFVIVALLHWTIATKQPAMTAPAMADKLADLSDRVAVEGFVGEVAALIRSQAAGILGNVALVFPTAMVIGLGMAWFSGHPLLDPAHAEHEIRSLSLLGPTPLFAVFTGVLLFASSVIAGWAENAFVLHRLDSAIHWNPRIRAVLGPERATRWAAWWRRNISVMAGNVSLGFLLGLVPALLAGFGIDMQVRHVTLSAGLMGASIATLGLDVLHHGWFWWSVAGVAANGVLNVVTSFYLAFRLALRSRSISVQDRRLLNAALRRQLRRHPLSFVWPPRATPATRSETV</sequence>
<keyword evidence="1" id="KW-1133">Transmembrane helix</keyword>
<feature type="transmembrane region" description="Helical" evidence="1">
    <location>
        <begin position="626"/>
        <end position="651"/>
    </location>
</feature>
<dbReference type="InterPro" id="IPR000253">
    <property type="entry name" value="FHA_dom"/>
</dbReference>
<proteinExistence type="predicted"/>
<dbReference type="InterPro" id="IPR011385">
    <property type="entry name" value="Site-sp_rcmbase"/>
</dbReference>
<protein>
    <submittedName>
        <fullName evidence="3">Putative site-specific recombinase Gcr</fullName>
    </submittedName>
</protein>
<dbReference type="AlphaFoldDB" id="E6PUX0"/>
<organism evidence="3">
    <name type="scientific">mine drainage metagenome</name>
    <dbReference type="NCBI Taxonomy" id="410659"/>
    <lineage>
        <taxon>unclassified sequences</taxon>
        <taxon>metagenomes</taxon>
        <taxon>ecological metagenomes</taxon>
    </lineage>
</organism>
<feature type="transmembrane region" description="Helical" evidence="1">
    <location>
        <begin position="562"/>
        <end position="587"/>
    </location>
</feature>
<dbReference type="Pfam" id="PF10136">
    <property type="entry name" value="SpecificRecomb"/>
    <property type="match status" value="2"/>
</dbReference>
<comment type="caution">
    <text evidence="3">The sequence shown here is derived from an EMBL/GenBank/DDBJ whole genome shotgun (WGS) entry which is preliminary data.</text>
</comment>
<feature type="transmembrane region" description="Helical" evidence="1">
    <location>
        <begin position="521"/>
        <end position="542"/>
    </location>
</feature>
<feature type="transmembrane region" description="Helical" evidence="1">
    <location>
        <begin position="453"/>
        <end position="476"/>
    </location>
</feature>